<keyword evidence="9" id="KW-0472">Membrane</keyword>
<evidence type="ECO:0000256" key="3">
    <source>
        <dbReference type="ARBA" id="ARBA00022536"/>
    </source>
</evidence>
<dbReference type="SUPFAM" id="SSF57196">
    <property type="entry name" value="EGF/Laminin"/>
    <property type="match status" value="3"/>
</dbReference>
<feature type="disulfide bond" evidence="14">
    <location>
        <begin position="47"/>
        <end position="59"/>
    </location>
</feature>
<feature type="disulfide bond" evidence="14">
    <location>
        <begin position="341"/>
        <end position="356"/>
    </location>
</feature>
<dbReference type="InterPro" id="IPR049883">
    <property type="entry name" value="NOTCH1_EGF-like"/>
</dbReference>
<feature type="repeat" description="LDL-receptor class B" evidence="15">
    <location>
        <begin position="907"/>
        <end position="949"/>
    </location>
</feature>
<dbReference type="PROSITE" id="PS50026">
    <property type="entry name" value="EGF_3"/>
    <property type="match status" value="2"/>
</dbReference>
<dbReference type="SMART" id="SM00181">
    <property type="entry name" value="EGF"/>
    <property type="match status" value="4"/>
</dbReference>
<dbReference type="EMBL" id="RQTK01000713">
    <property type="protein sequence ID" value="RUS75762.1"/>
    <property type="molecule type" value="Genomic_DNA"/>
</dbReference>
<evidence type="ECO:0000256" key="11">
    <source>
        <dbReference type="ARBA" id="ARBA00023170"/>
    </source>
</evidence>
<dbReference type="InterPro" id="IPR000742">
    <property type="entry name" value="EGF"/>
</dbReference>
<dbReference type="FunFam" id="2.120.10.30:FF:000241">
    <property type="entry name" value="Low-density lipoprotein receptor-related protein 6"/>
    <property type="match status" value="1"/>
</dbReference>
<keyword evidence="10 14" id="KW-1015">Disulfide bond</keyword>
<dbReference type="InterPro" id="IPR000033">
    <property type="entry name" value="LDLR_classB_rpt"/>
</dbReference>
<feature type="domain" description="EGF-like" evidence="16">
    <location>
        <begin position="167"/>
        <end position="207"/>
    </location>
</feature>
<dbReference type="Pfam" id="PF12662">
    <property type="entry name" value="cEGF"/>
    <property type="match status" value="1"/>
</dbReference>
<keyword evidence="11" id="KW-0675">Receptor</keyword>
<dbReference type="FunFam" id="4.10.400.10:FF:000001">
    <property type="entry name" value="Low-density lipoprotein receptor-related protein 1"/>
    <property type="match status" value="2"/>
</dbReference>
<feature type="disulfide bond" evidence="14">
    <location>
        <begin position="656"/>
        <end position="674"/>
    </location>
</feature>
<dbReference type="PRINTS" id="PR00261">
    <property type="entry name" value="LDLRECEPTOR"/>
</dbReference>
<dbReference type="SUPFAM" id="SSF63825">
    <property type="entry name" value="YWTD domain"/>
    <property type="match status" value="2"/>
</dbReference>
<keyword evidence="4" id="KW-0254">Endocytosis</keyword>
<proteinExistence type="inferred from homology"/>
<dbReference type="CDD" id="cd00112">
    <property type="entry name" value="LDLa"/>
    <property type="match status" value="12"/>
</dbReference>
<dbReference type="FunFam" id="2.10.25.10:FF:000038">
    <property type="entry name" value="Fibrillin 2"/>
    <property type="match status" value="1"/>
</dbReference>
<feature type="disulfide bond" evidence="14">
    <location>
        <begin position="490"/>
        <end position="508"/>
    </location>
</feature>
<evidence type="ECO:0000256" key="5">
    <source>
        <dbReference type="ARBA" id="ARBA00022692"/>
    </source>
</evidence>
<dbReference type="InterPro" id="IPR000152">
    <property type="entry name" value="EGF-type_Asp/Asn_hydroxyl_site"/>
</dbReference>
<keyword evidence="8" id="KW-1133">Transmembrane helix</keyword>
<dbReference type="PROSITE" id="PS51120">
    <property type="entry name" value="LDLRB"/>
    <property type="match status" value="2"/>
</dbReference>
<dbReference type="InterPro" id="IPR026823">
    <property type="entry name" value="cEGF"/>
</dbReference>
<keyword evidence="5" id="KW-0812">Transmembrane</keyword>
<feature type="disulfide bond" evidence="14">
    <location>
        <begin position="7"/>
        <end position="19"/>
    </location>
</feature>
<dbReference type="Pfam" id="PF00057">
    <property type="entry name" value="Ldl_recept_a"/>
    <property type="match status" value="14"/>
</dbReference>
<dbReference type="PROSITE" id="PS00010">
    <property type="entry name" value="ASX_HYDROXYL"/>
    <property type="match status" value="2"/>
</dbReference>
<dbReference type="Gene3D" id="2.120.10.30">
    <property type="entry name" value="TolB, C-terminal domain"/>
    <property type="match status" value="2"/>
</dbReference>
<keyword evidence="12" id="KW-0325">Glycoprotein</keyword>
<dbReference type="GO" id="GO:0006898">
    <property type="term" value="P:receptor-mediated endocytosis"/>
    <property type="evidence" value="ECO:0007669"/>
    <property type="project" value="TreeGrafter"/>
</dbReference>
<feature type="repeat" description="LDL-receptor class B" evidence="15">
    <location>
        <begin position="950"/>
        <end position="994"/>
    </location>
</feature>
<evidence type="ECO:0000256" key="8">
    <source>
        <dbReference type="ARBA" id="ARBA00022989"/>
    </source>
</evidence>
<feature type="disulfide bond" evidence="14">
    <location>
        <begin position="109"/>
        <end position="124"/>
    </location>
</feature>
<evidence type="ECO:0000256" key="1">
    <source>
        <dbReference type="ARBA" id="ARBA00004479"/>
    </source>
</evidence>
<dbReference type="InterPro" id="IPR036055">
    <property type="entry name" value="LDL_receptor-like_sf"/>
</dbReference>
<feature type="disulfide bond" evidence="14">
    <location>
        <begin position="697"/>
        <end position="715"/>
    </location>
</feature>
<keyword evidence="3 13" id="KW-0245">EGF-like domain</keyword>
<dbReference type="Gene3D" id="4.10.1220.10">
    <property type="entry name" value="EGF-type module"/>
    <property type="match status" value="1"/>
</dbReference>
<feature type="disulfide bond" evidence="14">
    <location>
        <begin position="407"/>
        <end position="425"/>
    </location>
</feature>
<keyword evidence="7" id="KW-0677">Repeat</keyword>
<dbReference type="FunFam" id="4.10.400.10:FF:000005">
    <property type="entry name" value="low-density lipoprotein receptor-related protein 1B"/>
    <property type="match status" value="1"/>
</dbReference>
<feature type="disulfide bond" evidence="14">
    <location>
        <begin position="361"/>
        <end position="373"/>
    </location>
</feature>
<feature type="disulfide bond" evidence="14">
    <location>
        <begin position="587"/>
        <end position="602"/>
    </location>
</feature>
<feature type="disulfide bond" evidence="14">
    <location>
        <begin position="614"/>
        <end position="632"/>
    </location>
</feature>
<dbReference type="FunFam" id="2.10.25.10:FF:000240">
    <property type="entry name" value="Vitamin K-dependent protein S"/>
    <property type="match status" value="1"/>
</dbReference>
<comment type="caution">
    <text evidence="13">Lacks conserved residue(s) required for the propagation of feature annotation.</text>
</comment>
<dbReference type="GO" id="GO:0005509">
    <property type="term" value="F:calcium ion binding"/>
    <property type="evidence" value="ECO:0007669"/>
    <property type="project" value="InterPro"/>
</dbReference>
<evidence type="ECO:0000256" key="2">
    <source>
        <dbReference type="ARBA" id="ARBA00009939"/>
    </source>
</evidence>
<evidence type="ECO:0000256" key="12">
    <source>
        <dbReference type="ARBA" id="ARBA00023180"/>
    </source>
</evidence>
<feature type="disulfide bond" evidence="14">
    <location>
        <begin position="400"/>
        <end position="412"/>
    </location>
</feature>
<dbReference type="FunFam" id="2.10.25.10:FF:000009">
    <property type="entry name" value="Low-density lipoprotein receptor isoform 1"/>
    <property type="match status" value="1"/>
</dbReference>
<evidence type="ECO:0000256" key="14">
    <source>
        <dbReference type="PROSITE-ProRule" id="PRU00124"/>
    </source>
</evidence>
<dbReference type="PROSITE" id="PS50068">
    <property type="entry name" value="LDLRA_2"/>
    <property type="match status" value="14"/>
</dbReference>
<feature type="disulfide bond" evidence="14">
    <location>
        <begin position="607"/>
        <end position="619"/>
    </location>
</feature>
<dbReference type="PANTHER" id="PTHR22722">
    <property type="entry name" value="LOW-DENSITY LIPOPROTEIN RECEPTOR-RELATED PROTEIN 2-RELATED"/>
    <property type="match status" value="1"/>
</dbReference>
<reference evidence="17 18" key="1">
    <citation type="submission" date="2019-01" db="EMBL/GenBank/DDBJ databases">
        <title>A draft genome assembly of the solar-powered sea slug Elysia chlorotica.</title>
        <authorList>
            <person name="Cai H."/>
            <person name="Li Q."/>
            <person name="Fang X."/>
            <person name="Li J."/>
            <person name="Curtis N.E."/>
            <person name="Altenburger A."/>
            <person name="Shibata T."/>
            <person name="Feng M."/>
            <person name="Maeda T."/>
            <person name="Schwartz J.A."/>
            <person name="Shigenobu S."/>
            <person name="Lundholm N."/>
            <person name="Nishiyama T."/>
            <person name="Yang H."/>
            <person name="Hasebe M."/>
            <person name="Li S."/>
            <person name="Pierce S.K."/>
            <person name="Wang J."/>
        </authorList>
    </citation>
    <scope>NUCLEOTIDE SEQUENCE [LARGE SCALE GENOMIC DNA]</scope>
    <source>
        <strain evidence="17">EC2010</strain>
        <tissue evidence="17">Whole organism of an adult</tissue>
    </source>
</reference>
<evidence type="ECO:0000256" key="13">
    <source>
        <dbReference type="PROSITE-ProRule" id="PRU00076"/>
    </source>
</evidence>
<evidence type="ECO:0000256" key="9">
    <source>
        <dbReference type="ARBA" id="ARBA00023136"/>
    </source>
</evidence>
<feature type="disulfide bond" evidence="14">
    <location>
        <begin position="668"/>
        <end position="683"/>
    </location>
</feature>
<dbReference type="STRING" id="188477.A0A3S1AZ10"/>
<dbReference type="SMART" id="SM00192">
    <property type="entry name" value="LDLa"/>
    <property type="match status" value="14"/>
</dbReference>
<feature type="disulfide bond" evidence="14">
    <location>
        <begin position="568"/>
        <end position="580"/>
    </location>
</feature>
<dbReference type="AlphaFoldDB" id="A0A3S1AZ10"/>
<evidence type="ECO:0000256" key="10">
    <source>
        <dbReference type="ARBA" id="ARBA00023157"/>
    </source>
</evidence>
<evidence type="ECO:0000256" key="7">
    <source>
        <dbReference type="ARBA" id="ARBA00022737"/>
    </source>
</evidence>
<name>A0A3S1AZ10_ELYCH</name>
<comment type="subcellular location">
    <subcellularLocation>
        <location evidence="1">Membrane</location>
        <topology evidence="1">Single-pass type I membrane protein</topology>
    </subcellularLocation>
</comment>
<sequence>MLGPGCCAGWSIQCNNGICISARFRCDHDNDCGDMSDEPDDCNYRTCSPDQVTCGNQRCVPRSWACDGDDDCGDESDEKEDLCQTPEPTCPSDQFMCDNGQCIPFAEVCNKNPDCTDESDERHCHINECASVRLNQCEHRCVDTVTSYRCECNSGFKLAPDRRECKDIDECEEQQGVCSQQCQNSAGSFVCKCSPGYHKAADGRTCKKIDNITPWLVFTNRYYLREISTQGDNQRRIAQGFENIVSLDFDIAKDRIYFTDVKKHIIYSILLNGTDQRGTCSLSGYRCGPTDDRCIPRLWKCDGEADCRDGSDESDDCPVNQCPAGQFQCKNRNCTFSFRVCDLTDDCGDGSDEEACHKWRCELWQDKCSNDKCVPKAWTCDGEDDCGDGTDERSCGNKTCKADEFQCDNGKCIQANWKCDFDNDCGDNSDEKEELNCAEQPCEVGWWRCATNYRCVPNWARCDGENDCRDNSDEEEKNCPVCHSTGDFRCQNRRCIPKRWMCDFDDDCGDNSDEDISKCENSYRKCSESEFRCANNKCIQGQFTCDHDDDCGDASDESPAMCKEYRKCSSDQFRCANGLCTGLATVCDGTRDCLDASDEANCSASPCPASSFQCKNKMCIPPSWRCDGGDDCGDGSDELPEVCRAISCSGSDRFACDNFKCVPSWRRCDGVDNCGDGSDEQHCKISQTRCTSDQFKCGNGLCIDGQLVCDNSPHCIDMSDEIGCHKSDGLSCSNLNGGCQQNCTDLGQDSYYCSCTSGFKVNPASPKECLDIDECAEWGNNCPQACINMKGSFKCGCHEGFSDPQNRGLRCKSSEGGRVVILFTVGDEVRQYREKSKEYTNQIVSGVRTAGLDVDLDRRLLYWTDTSLGRIYRTAIPKDEKKKAVPQDLKVPEVSRPESISVDWAAKNIYWTDSETKTISVANEDGLYRKILISRNLTRPMAIALHPGSGYMFWTDANEFQPRIERAWMNGERRQVIVSQRLGSPSGLAVDHYMGGRLFWCDSKENLDRVRPA</sequence>
<feature type="disulfide bond" evidence="14">
    <location>
        <begin position="329"/>
        <end position="347"/>
    </location>
</feature>
<dbReference type="Proteomes" id="UP000271974">
    <property type="component" value="Unassembled WGS sequence"/>
</dbReference>
<dbReference type="InterPro" id="IPR001881">
    <property type="entry name" value="EGF-like_Ca-bd_dom"/>
</dbReference>
<feature type="disulfide bond" evidence="14">
    <location>
        <begin position="90"/>
        <end position="102"/>
    </location>
</feature>
<dbReference type="Gene3D" id="4.10.400.10">
    <property type="entry name" value="Low-density Lipoprotein Receptor"/>
    <property type="match status" value="13"/>
</dbReference>
<dbReference type="CDD" id="cd00054">
    <property type="entry name" value="EGF_CA"/>
    <property type="match status" value="1"/>
</dbReference>
<dbReference type="PROSITE" id="PS01186">
    <property type="entry name" value="EGF_2"/>
    <property type="match status" value="2"/>
</dbReference>
<dbReference type="PANTHER" id="PTHR22722:SF14">
    <property type="entry name" value="MEGALIN, ISOFORM A"/>
    <property type="match status" value="1"/>
</dbReference>
<feature type="disulfide bond" evidence="14">
    <location>
        <begin position="368"/>
        <end position="386"/>
    </location>
</feature>
<evidence type="ECO:0000256" key="6">
    <source>
        <dbReference type="ARBA" id="ARBA00022729"/>
    </source>
</evidence>
<evidence type="ECO:0000256" key="15">
    <source>
        <dbReference type="PROSITE-ProRule" id="PRU00461"/>
    </source>
</evidence>
<comment type="similarity">
    <text evidence="2">Belongs to the LDLR family.</text>
</comment>
<feature type="disulfide bond" evidence="14">
    <location>
        <begin position="14"/>
        <end position="32"/>
    </location>
</feature>
<feature type="disulfide bond" evidence="14">
    <location>
        <begin position="526"/>
        <end position="538"/>
    </location>
</feature>
<feature type="disulfide bond" evidence="14">
    <location>
        <begin position="533"/>
        <end position="551"/>
    </location>
</feature>
<dbReference type="SMART" id="SM00179">
    <property type="entry name" value="EGF_CA"/>
    <property type="match status" value="4"/>
</dbReference>
<gene>
    <name evidence="17" type="ORF">EGW08_016467</name>
</gene>
<feature type="disulfide bond" evidence="14">
    <location>
        <begin position="575"/>
        <end position="593"/>
    </location>
</feature>
<protein>
    <recommendedName>
        <fullName evidence="16">EGF-like domain-containing protein</fullName>
    </recommendedName>
</protein>
<comment type="caution">
    <text evidence="17">The sequence shown here is derived from an EMBL/GenBank/DDBJ whole genome shotgun (WGS) entry which is preliminary data.</text>
</comment>
<dbReference type="SMART" id="SM00135">
    <property type="entry name" value="LY"/>
    <property type="match status" value="5"/>
</dbReference>
<dbReference type="FunFam" id="4.10.400.10:FF:000065">
    <property type="entry name" value="Transmembrane protease serine 7"/>
    <property type="match status" value="1"/>
</dbReference>
<dbReference type="Pfam" id="PF07645">
    <property type="entry name" value="EGF_CA"/>
    <property type="match status" value="1"/>
</dbReference>
<dbReference type="InterPro" id="IPR011042">
    <property type="entry name" value="6-blade_b-propeller_TolB-like"/>
</dbReference>
<dbReference type="InterPro" id="IPR051221">
    <property type="entry name" value="LDLR-related"/>
</dbReference>
<organism evidence="17 18">
    <name type="scientific">Elysia chlorotica</name>
    <name type="common">Eastern emerald elysia</name>
    <name type="synonym">Sea slug</name>
    <dbReference type="NCBI Taxonomy" id="188477"/>
    <lineage>
        <taxon>Eukaryota</taxon>
        <taxon>Metazoa</taxon>
        <taxon>Spiralia</taxon>
        <taxon>Lophotrochozoa</taxon>
        <taxon>Mollusca</taxon>
        <taxon>Gastropoda</taxon>
        <taxon>Heterobranchia</taxon>
        <taxon>Euthyneura</taxon>
        <taxon>Panpulmonata</taxon>
        <taxon>Sacoglossa</taxon>
        <taxon>Placobranchoidea</taxon>
        <taxon>Plakobranchidae</taxon>
        <taxon>Elysia</taxon>
    </lineage>
</organism>
<feature type="disulfide bond" evidence="14">
    <location>
        <begin position="380"/>
        <end position="395"/>
    </location>
</feature>
<dbReference type="Gene3D" id="2.10.25.10">
    <property type="entry name" value="Laminin"/>
    <property type="match status" value="4"/>
</dbReference>
<accession>A0A3S1AZ10</accession>
<dbReference type="InterPro" id="IPR018097">
    <property type="entry name" value="EGF_Ca-bd_CS"/>
</dbReference>
<dbReference type="Pfam" id="PF00058">
    <property type="entry name" value="Ldl_recept_b"/>
    <property type="match status" value="2"/>
</dbReference>
<feature type="disulfide bond" evidence="14">
    <location>
        <begin position="709"/>
        <end position="724"/>
    </location>
</feature>
<dbReference type="GO" id="GO:0042562">
    <property type="term" value="F:hormone binding"/>
    <property type="evidence" value="ECO:0007669"/>
    <property type="project" value="TreeGrafter"/>
</dbReference>
<dbReference type="GO" id="GO:0016324">
    <property type="term" value="C:apical plasma membrane"/>
    <property type="evidence" value="ECO:0007669"/>
    <property type="project" value="TreeGrafter"/>
</dbReference>
<dbReference type="InterPro" id="IPR023415">
    <property type="entry name" value="LDLR_class-A_CS"/>
</dbReference>
<dbReference type="GO" id="GO:0043235">
    <property type="term" value="C:receptor complex"/>
    <property type="evidence" value="ECO:0007669"/>
    <property type="project" value="TreeGrafter"/>
</dbReference>
<dbReference type="PROSITE" id="PS01209">
    <property type="entry name" value="LDLRA_1"/>
    <property type="match status" value="7"/>
</dbReference>
<evidence type="ECO:0000313" key="17">
    <source>
        <dbReference type="EMBL" id="RUS75762.1"/>
    </source>
</evidence>
<feature type="disulfide bond" evidence="14">
    <location>
        <begin position="322"/>
        <end position="334"/>
    </location>
</feature>
<evidence type="ECO:0000259" key="16">
    <source>
        <dbReference type="PROSITE" id="PS50026"/>
    </source>
</evidence>
<feature type="disulfide bond" evidence="14">
    <location>
        <begin position="54"/>
        <end position="72"/>
    </location>
</feature>
<keyword evidence="18" id="KW-1185">Reference proteome</keyword>
<evidence type="ECO:0000313" key="18">
    <source>
        <dbReference type="Proteomes" id="UP000271974"/>
    </source>
</evidence>
<dbReference type="SUPFAM" id="SSF57424">
    <property type="entry name" value="LDL receptor-like module"/>
    <property type="match status" value="14"/>
</dbReference>
<dbReference type="PROSITE" id="PS01187">
    <property type="entry name" value="EGF_CA"/>
    <property type="match status" value="2"/>
</dbReference>
<keyword evidence="6" id="KW-0732">Signal</keyword>
<feature type="disulfide bond" evidence="14">
    <location>
        <begin position="97"/>
        <end position="115"/>
    </location>
</feature>
<dbReference type="InterPro" id="IPR002172">
    <property type="entry name" value="LDrepeatLR_classA_rpt"/>
</dbReference>
<dbReference type="OrthoDB" id="21182at2759"/>
<feature type="disulfide bond" evidence="14">
    <location>
        <begin position="690"/>
        <end position="702"/>
    </location>
</feature>
<feature type="domain" description="EGF-like" evidence="16">
    <location>
        <begin position="125"/>
        <end position="166"/>
    </location>
</feature>
<evidence type="ECO:0000256" key="4">
    <source>
        <dbReference type="ARBA" id="ARBA00022583"/>
    </source>
</evidence>